<evidence type="ECO:0000256" key="1">
    <source>
        <dbReference type="ARBA" id="ARBA00022448"/>
    </source>
</evidence>
<name>F2LWQ1_HIPMA</name>
<organism evidence="5 6">
    <name type="scientific">Hippea maritima (strain ATCC 700847 / DSM 10411 / MH2)</name>
    <dbReference type="NCBI Taxonomy" id="760142"/>
    <lineage>
        <taxon>Bacteria</taxon>
        <taxon>Pseudomonadati</taxon>
        <taxon>Campylobacterota</taxon>
        <taxon>Desulfurellia</taxon>
        <taxon>Desulfurellales</taxon>
        <taxon>Hippeaceae</taxon>
        <taxon>Hippea</taxon>
    </lineage>
</organism>
<evidence type="ECO:0000256" key="3">
    <source>
        <dbReference type="ARBA" id="ARBA00022840"/>
    </source>
</evidence>
<dbReference type="GO" id="GO:0015808">
    <property type="term" value="P:L-alanine transport"/>
    <property type="evidence" value="ECO:0007669"/>
    <property type="project" value="TreeGrafter"/>
</dbReference>
<keyword evidence="6" id="KW-1185">Reference proteome</keyword>
<evidence type="ECO:0000259" key="4">
    <source>
        <dbReference type="PROSITE" id="PS50893"/>
    </source>
</evidence>
<dbReference type="GO" id="GO:1903805">
    <property type="term" value="P:L-valine import across plasma membrane"/>
    <property type="evidence" value="ECO:0007669"/>
    <property type="project" value="TreeGrafter"/>
</dbReference>
<dbReference type="InterPro" id="IPR051120">
    <property type="entry name" value="ABC_AA/LPS_Transport"/>
</dbReference>
<accession>F2LWQ1</accession>
<dbReference type="Gene3D" id="3.40.50.300">
    <property type="entry name" value="P-loop containing nucleotide triphosphate hydrolases"/>
    <property type="match status" value="1"/>
</dbReference>
<proteinExistence type="predicted"/>
<dbReference type="InterPro" id="IPR003593">
    <property type="entry name" value="AAA+_ATPase"/>
</dbReference>
<evidence type="ECO:0000256" key="2">
    <source>
        <dbReference type="ARBA" id="ARBA00022741"/>
    </source>
</evidence>
<dbReference type="EMBL" id="CP002606">
    <property type="protein sequence ID" value="AEA33029.1"/>
    <property type="molecule type" value="Genomic_DNA"/>
</dbReference>
<keyword evidence="1" id="KW-0813">Transport</keyword>
<dbReference type="GO" id="GO:0042941">
    <property type="term" value="P:D-alanine transmembrane transport"/>
    <property type="evidence" value="ECO:0007669"/>
    <property type="project" value="TreeGrafter"/>
</dbReference>
<dbReference type="OrthoDB" id="5405085at2"/>
<dbReference type="GO" id="GO:0005524">
    <property type="term" value="F:ATP binding"/>
    <property type="evidence" value="ECO:0007669"/>
    <property type="project" value="UniProtKB-KW"/>
</dbReference>
<dbReference type="GO" id="GO:0016887">
    <property type="term" value="F:ATP hydrolysis activity"/>
    <property type="evidence" value="ECO:0007669"/>
    <property type="project" value="InterPro"/>
</dbReference>
<dbReference type="Proteomes" id="UP000008139">
    <property type="component" value="Chromosome"/>
</dbReference>
<gene>
    <name evidence="5" type="ordered locus">Hipma_0046</name>
</gene>
<dbReference type="InterPro" id="IPR027417">
    <property type="entry name" value="P-loop_NTPase"/>
</dbReference>
<dbReference type="Pfam" id="PF12399">
    <property type="entry name" value="BCA_ABC_TP_C"/>
    <property type="match status" value="1"/>
</dbReference>
<dbReference type="InterPro" id="IPR003439">
    <property type="entry name" value="ABC_transporter-like_ATP-bd"/>
</dbReference>
<dbReference type="CDD" id="cd03219">
    <property type="entry name" value="ABC_Mj1267_LivG_branched"/>
    <property type="match status" value="1"/>
</dbReference>
<dbReference type="HOGENOM" id="CLU_000604_1_2_7"/>
<dbReference type="SMART" id="SM00382">
    <property type="entry name" value="AAA"/>
    <property type="match status" value="1"/>
</dbReference>
<dbReference type="KEGG" id="hmr:Hipma_0046"/>
<sequence>MVLLQLEGVTKIFGGLVAVDSLDISIDEGMVYGIIGPNGAGKTTVFNCITGVYKPEKGKIIFKGKNITGLSPHRIANMGIVRTFQTIRLFGDMSVAENIMSGRHFRSRQKWWHGIIHTPFYYKDEKENWLKVKEFMDLFGLTHLAKMPAASQPYGIQRKIEMARALATEPELLILDEPAAGLNDKERLELVDTIRKIKEMGITVLLIEHNMDLVMSITEYISVLSFGKKIAEGKPEEIQNNPIVIEAYLGKEDEDE</sequence>
<evidence type="ECO:0000313" key="5">
    <source>
        <dbReference type="EMBL" id="AEA33029.1"/>
    </source>
</evidence>
<dbReference type="GO" id="GO:0005304">
    <property type="term" value="F:L-valine transmembrane transporter activity"/>
    <property type="evidence" value="ECO:0007669"/>
    <property type="project" value="TreeGrafter"/>
</dbReference>
<dbReference type="PANTHER" id="PTHR45772">
    <property type="entry name" value="CONSERVED COMPONENT OF ABC TRANSPORTER FOR NATURAL AMINO ACIDS-RELATED"/>
    <property type="match status" value="1"/>
</dbReference>
<dbReference type="GO" id="GO:0015188">
    <property type="term" value="F:L-isoleucine transmembrane transporter activity"/>
    <property type="evidence" value="ECO:0007669"/>
    <property type="project" value="TreeGrafter"/>
</dbReference>
<dbReference type="GO" id="GO:1903806">
    <property type="term" value="P:L-isoleucine import across plasma membrane"/>
    <property type="evidence" value="ECO:0007669"/>
    <property type="project" value="TreeGrafter"/>
</dbReference>
<dbReference type="PROSITE" id="PS50893">
    <property type="entry name" value="ABC_TRANSPORTER_2"/>
    <property type="match status" value="1"/>
</dbReference>
<dbReference type="SUPFAM" id="SSF52540">
    <property type="entry name" value="P-loop containing nucleoside triphosphate hydrolases"/>
    <property type="match status" value="1"/>
</dbReference>
<dbReference type="STRING" id="760142.Hipma_0046"/>
<dbReference type="AlphaFoldDB" id="F2LWQ1"/>
<dbReference type="GO" id="GO:0005886">
    <property type="term" value="C:plasma membrane"/>
    <property type="evidence" value="ECO:0007669"/>
    <property type="project" value="TreeGrafter"/>
</dbReference>
<dbReference type="eggNOG" id="COG0411">
    <property type="taxonomic scope" value="Bacteria"/>
</dbReference>
<keyword evidence="2" id="KW-0547">Nucleotide-binding</keyword>
<reference evidence="6" key="2">
    <citation type="submission" date="2011-03" db="EMBL/GenBank/DDBJ databases">
        <title>The complete genome of Hippea maritima DSM 10411.</title>
        <authorList>
            <consortium name="US DOE Joint Genome Institute (JGI-PGF)"/>
            <person name="Lucas S."/>
            <person name="Copeland A."/>
            <person name="Lapidus A."/>
            <person name="Bruce D."/>
            <person name="Goodwin L."/>
            <person name="Pitluck S."/>
            <person name="Peters L."/>
            <person name="Kyrpides N."/>
            <person name="Mavromatis K."/>
            <person name="Pagani I."/>
            <person name="Ivanova N."/>
            <person name="Mikhailova N."/>
            <person name="Lu M."/>
            <person name="Detter J.C."/>
            <person name="Tapia R."/>
            <person name="Han C."/>
            <person name="Land M."/>
            <person name="Hauser L."/>
            <person name="Markowitz V."/>
            <person name="Cheng J.-F."/>
            <person name="Hugenholtz P."/>
            <person name="Woyke T."/>
            <person name="Wu D."/>
            <person name="Spring S."/>
            <person name="Schroeder M."/>
            <person name="Brambilla E."/>
            <person name="Klenk H.-P."/>
            <person name="Eisen J.A."/>
        </authorList>
    </citation>
    <scope>NUCLEOTIDE SEQUENCE [LARGE SCALE GENOMIC DNA]</scope>
    <source>
        <strain evidence="6">ATCC 700847 / DSM 10411 / MH2</strain>
    </source>
</reference>
<keyword evidence="5" id="KW-0378">Hydrolase</keyword>
<dbReference type="EC" id="3.6.3.17" evidence="5"/>
<dbReference type="PANTHER" id="PTHR45772:SF7">
    <property type="entry name" value="AMINO ACID ABC TRANSPORTER ATP-BINDING PROTEIN"/>
    <property type="match status" value="1"/>
</dbReference>
<keyword evidence="3" id="KW-0067">ATP-binding</keyword>
<dbReference type="GO" id="GO:0015192">
    <property type="term" value="F:L-phenylalanine transmembrane transporter activity"/>
    <property type="evidence" value="ECO:0007669"/>
    <property type="project" value="TreeGrafter"/>
</dbReference>
<reference evidence="5 6" key="1">
    <citation type="journal article" date="2011" name="Stand. Genomic Sci.">
        <title>Complete genome sequence of the thermophilic sulfur-reducer Hippea maritima type strain (MH(2)).</title>
        <authorList>
            <person name="Huntemann M."/>
            <person name="Lu M."/>
            <person name="Nolan M."/>
            <person name="Lapidus A."/>
            <person name="Lucas S."/>
            <person name="Hammon N."/>
            <person name="Deshpande S."/>
            <person name="Cheng J.F."/>
            <person name="Tapia R."/>
            <person name="Han C."/>
            <person name="Goodwin L."/>
            <person name="Pitluck S."/>
            <person name="Liolios K."/>
            <person name="Pagani I."/>
            <person name="Ivanova N."/>
            <person name="Ovchinikova G."/>
            <person name="Pati A."/>
            <person name="Chen A."/>
            <person name="Palaniappan K."/>
            <person name="Land M."/>
            <person name="Hauser L."/>
            <person name="Jeffries C.D."/>
            <person name="Detter J.C."/>
            <person name="Brambilla E.M."/>
            <person name="Rohde M."/>
            <person name="Spring S."/>
            <person name="Goker M."/>
            <person name="Woyke T."/>
            <person name="Bristow J."/>
            <person name="Eisen J.A."/>
            <person name="Markowitz V."/>
            <person name="Hugenholtz P."/>
            <person name="Kyrpides N.C."/>
            <person name="Klenk H.P."/>
            <person name="Mavromatis K."/>
        </authorList>
    </citation>
    <scope>NUCLEOTIDE SEQUENCE [LARGE SCALE GENOMIC DNA]</scope>
    <source>
        <strain evidence="6">ATCC 700847 / DSM 10411 / MH2</strain>
    </source>
</reference>
<dbReference type="Pfam" id="PF00005">
    <property type="entry name" value="ABC_tran"/>
    <property type="match status" value="1"/>
</dbReference>
<protein>
    <submittedName>
        <fullName evidence="5">Monosaccharide-transporting ATPase</fullName>
        <ecNumber evidence="5">3.6.3.17</ecNumber>
    </submittedName>
</protein>
<dbReference type="InterPro" id="IPR032823">
    <property type="entry name" value="BCA_ABC_TP_C"/>
</dbReference>
<dbReference type="RefSeq" id="WP_013681074.1">
    <property type="nucleotide sequence ID" value="NC_015318.1"/>
</dbReference>
<evidence type="ECO:0000313" key="6">
    <source>
        <dbReference type="Proteomes" id="UP000008139"/>
    </source>
</evidence>
<dbReference type="InParanoid" id="F2LWQ1"/>
<dbReference type="FunFam" id="3.40.50.300:FF:000421">
    <property type="entry name" value="Branched-chain amino acid ABC transporter ATP-binding protein"/>
    <property type="match status" value="1"/>
</dbReference>
<feature type="domain" description="ABC transporter" evidence="4">
    <location>
        <begin position="4"/>
        <end position="251"/>
    </location>
</feature>